<dbReference type="GO" id="GO:0006508">
    <property type="term" value="P:proteolysis"/>
    <property type="evidence" value="ECO:0007669"/>
    <property type="project" value="UniProtKB-KW"/>
</dbReference>
<dbReference type="AlphaFoldDB" id="A0A1H8BD92"/>
<dbReference type="InterPro" id="IPR015500">
    <property type="entry name" value="Peptidase_S8_subtilisin-rel"/>
</dbReference>
<dbReference type="OrthoDB" id="9792152at2"/>
<keyword evidence="4 5" id="KW-0720">Serine protease</keyword>
<proteinExistence type="inferred from homology"/>
<evidence type="ECO:0000259" key="7">
    <source>
        <dbReference type="Pfam" id="PF00082"/>
    </source>
</evidence>
<dbReference type="GO" id="GO:0004252">
    <property type="term" value="F:serine-type endopeptidase activity"/>
    <property type="evidence" value="ECO:0007669"/>
    <property type="project" value="UniProtKB-UniRule"/>
</dbReference>
<feature type="chain" id="PRO_5011691787" evidence="6">
    <location>
        <begin position="26"/>
        <end position="561"/>
    </location>
</feature>
<dbReference type="STRING" id="573321.SAMN04488505_106184"/>
<reference evidence="8 9" key="1">
    <citation type="submission" date="2016-10" db="EMBL/GenBank/DDBJ databases">
        <authorList>
            <person name="de Groot N.N."/>
        </authorList>
    </citation>
    <scope>NUCLEOTIDE SEQUENCE [LARGE SCALE GENOMIC DNA]</scope>
    <source>
        <strain evidence="8 9">DSM 21039</strain>
    </source>
</reference>
<evidence type="ECO:0000256" key="3">
    <source>
        <dbReference type="ARBA" id="ARBA00022801"/>
    </source>
</evidence>
<dbReference type="InterPro" id="IPR026444">
    <property type="entry name" value="Secre_tail"/>
</dbReference>
<dbReference type="EMBL" id="FOBB01000006">
    <property type="protein sequence ID" value="SEM80084.1"/>
    <property type="molecule type" value="Genomic_DNA"/>
</dbReference>
<dbReference type="PANTHER" id="PTHR43806">
    <property type="entry name" value="PEPTIDASE S8"/>
    <property type="match status" value="1"/>
</dbReference>
<evidence type="ECO:0000256" key="2">
    <source>
        <dbReference type="ARBA" id="ARBA00022670"/>
    </source>
</evidence>
<dbReference type="PANTHER" id="PTHR43806:SF67">
    <property type="entry name" value="EGF-LIKE DOMAIN-CONTAINING PROTEIN"/>
    <property type="match status" value="1"/>
</dbReference>
<dbReference type="CDD" id="cd07493">
    <property type="entry name" value="Peptidases_S8_9"/>
    <property type="match status" value="1"/>
</dbReference>
<name>A0A1H8BD92_9BACT</name>
<dbReference type="PIRSF" id="PIRSF037903">
    <property type="entry name" value="Subtilisin_rel_GFO_2223"/>
    <property type="match status" value="1"/>
</dbReference>
<evidence type="ECO:0000256" key="5">
    <source>
        <dbReference type="PROSITE-ProRule" id="PRU01240"/>
    </source>
</evidence>
<dbReference type="PROSITE" id="PS51892">
    <property type="entry name" value="SUBTILASE"/>
    <property type="match status" value="1"/>
</dbReference>
<feature type="active site" description="Charge relay system" evidence="5">
    <location>
        <position position="184"/>
    </location>
</feature>
<evidence type="ECO:0000256" key="1">
    <source>
        <dbReference type="ARBA" id="ARBA00011073"/>
    </source>
</evidence>
<keyword evidence="6" id="KW-0732">Signal</keyword>
<feature type="active site" description="Charge relay system" evidence="5">
    <location>
        <position position="402"/>
    </location>
</feature>
<feature type="signal peptide" evidence="6">
    <location>
        <begin position="1"/>
        <end position="25"/>
    </location>
</feature>
<dbReference type="InterPro" id="IPR036852">
    <property type="entry name" value="Peptidase_S8/S53_dom_sf"/>
</dbReference>
<dbReference type="PRINTS" id="PR00723">
    <property type="entry name" value="SUBTILISIN"/>
</dbReference>
<evidence type="ECO:0000313" key="8">
    <source>
        <dbReference type="EMBL" id="SEM80084.1"/>
    </source>
</evidence>
<dbReference type="InterPro" id="IPR017317">
    <property type="entry name" value="Pept_S8_subtilisin_bacteroid-2"/>
</dbReference>
<feature type="domain" description="Peptidase S8/S53" evidence="7">
    <location>
        <begin position="175"/>
        <end position="448"/>
    </location>
</feature>
<evidence type="ECO:0000256" key="6">
    <source>
        <dbReference type="SAM" id="SignalP"/>
    </source>
</evidence>
<keyword evidence="2 5" id="KW-0645">Protease</keyword>
<feature type="active site" description="Charge relay system" evidence="5">
    <location>
        <position position="224"/>
    </location>
</feature>
<dbReference type="SUPFAM" id="SSF52743">
    <property type="entry name" value="Subtilisin-like"/>
    <property type="match status" value="1"/>
</dbReference>
<keyword evidence="9" id="KW-1185">Reference proteome</keyword>
<dbReference type="RefSeq" id="WP_089917577.1">
    <property type="nucleotide sequence ID" value="NZ_FOBB01000006.1"/>
</dbReference>
<dbReference type="Pfam" id="PF00082">
    <property type="entry name" value="Peptidase_S8"/>
    <property type="match status" value="1"/>
</dbReference>
<protein>
    <submittedName>
        <fullName evidence="8">Por secretion system C-terminal sorting domain-containing protein</fullName>
    </submittedName>
</protein>
<comment type="similarity">
    <text evidence="1 5">Belongs to the peptidase S8 family.</text>
</comment>
<organism evidence="8 9">
    <name type="scientific">Chitinophaga rupis</name>
    <dbReference type="NCBI Taxonomy" id="573321"/>
    <lineage>
        <taxon>Bacteria</taxon>
        <taxon>Pseudomonadati</taxon>
        <taxon>Bacteroidota</taxon>
        <taxon>Chitinophagia</taxon>
        <taxon>Chitinophagales</taxon>
        <taxon>Chitinophagaceae</taxon>
        <taxon>Chitinophaga</taxon>
    </lineage>
</organism>
<dbReference type="Gene3D" id="3.40.50.200">
    <property type="entry name" value="Peptidase S8/S53 domain"/>
    <property type="match status" value="1"/>
</dbReference>
<dbReference type="InterPro" id="IPR000209">
    <property type="entry name" value="Peptidase_S8/S53_dom"/>
</dbReference>
<gene>
    <name evidence="8" type="ORF">SAMN04488505_106184</name>
</gene>
<evidence type="ECO:0000313" key="9">
    <source>
        <dbReference type="Proteomes" id="UP000198984"/>
    </source>
</evidence>
<evidence type="ECO:0000256" key="4">
    <source>
        <dbReference type="ARBA" id="ARBA00022825"/>
    </source>
</evidence>
<dbReference type="Proteomes" id="UP000198984">
    <property type="component" value="Unassembled WGS sequence"/>
</dbReference>
<sequence length="561" mass="61038">MKTFSLSISLLFPLCLLLAGIPARAQTPRYVIAFTDKNGSPYQLNAPAAYLSTRAIERRSRQQIAIDSTDLPVNADYVNAVLQTGNVQLGYTLRWTNQAVIATNDAAALLKIQQLPFVRTLVKSANRLSAPGDRRRRDSVSTARIMGTTDIDYGSAYTQIHLHEGEYLHNKNLKGNGMLIAVLDGGFPSVNNNRAFTWLRNNQKITYTRNFTDGTADVYNYSDHGTHCLSILAADLPGEITGTAPEAGYVLLRTEEAGTEQPIEESNWAAGVELADSLGVDVISSSLGYNTFDDPQYDHTYAQLDGHSLAITRAAALAVRKGMIVVNAAGNEGESSWKYLLAPADADSVLTVGAVTSQARVANFSSYGPTADGRIKPDVAAMGVGTALVTIDGTIAGGNGTSYACPVLAGLVTCLWQAFPRRTNLEIVQAVKACSSQYPARDNRMGYGIPNFHAAYDTLLKREAGDTAFIREQLANHMIKIFPNPFTSQLSIYYQSTASQQPIYLQLIDGAGRLTRTWQLPAVSNYGYFTTQTGLDKLPVGMYYLRFVQGNNKEVVKLVKQ</sequence>
<accession>A0A1H8BD92</accession>
<dbReference type="InterPro" id="IPR050131">
    <property type="entry name" value="Peptidase_S8_subtilisin-like"/>
</dbReference>
<keyword evidence="3 5" id="KW-0378">Hydrolase</keyword>
<dbReference type="NCBIfam" id="TIGR04183">
    <property type="entry name" value="Por_Secre_tail"/>
    <property type="match status" value="1"/>
</dbReference>